<dbReference type="InterPro" id="IPR035952">
    <property type="entry name" value="Rhomboid-like_sf"/>
</dbReference>
<dbReference type="PANTHER" id="PTHR43731">
    <property type="entry name" value="RHOMBOID PROTEASE"/>
    <property type="match status" value="1"/>
</dbReference>
<keyword evidence="11" id="KW-1185">Reference proteome</keyword>
<comment type="similarity">
    <text evidence="2">Belongs to the peptidase S54 family.</text>
</comment>
<name>A0A6M5YUA1_9BACT</name>
<sequence length="546" mass="58425">MEPGHEVETHAAADATPLPMPVVALGAPAPQPPFTESSTADPQPFVPTAVSLLRAIAAADGPWFPARFAAAVSVPRDSLDEPLTELRVAGFVRVAEWVRGVGQGYAITPEGATAAADPAVLDLLSRPAVEHAGAAVPAPGPGAGSADPEPQETDLALTPPIVVPVLLMANALWFFVCAVWGIRWGLTPARVLTEGHRDVLHRFGAVSGTDLIAGEWWRLLSSCFVHIGLLHLVGNMFVLAMMGPLAELLWGRGRLLLIYLISGLAGSSLAMALRPDSILAGASGAIWGIQMSLFAWLFAFRHHLPADLAADWFRRMFVVFVLNVSLSFLDGVSWEGHLGGGVAGFLVAGLLNAVRFGDPQRRGTAYGLLALIPVLCVVGVAAVMDANGTPGWRRLHLRLESERGASEALARQQKLRAAQVEYNAEIAWRLAELSPERVRPFEWRALVLLGRTQRPGEKVSEFHQRAEALKGVADALVTCATRESSGDEAFDRHRERVRACAVARARAMGLLLGLLETNGPPPEAAMDAWRAARAEADQSFKNLGAR</sequence>
<dbReference type="KEGG" id="ftj:FTUN_4049"/>
<comment type="subcellular location">
    <subcellularLocation>
        <location evidence="1">Membrane</location>
        <topology evidence="1">Multi-pass membrane protein</topology>
    </subcellularLocation>
</comment>
<dbReference type="SUPFAM" id="SSF144091">
    <property type="entry name" value="Rhomboid-like"/>
    <property type="match status" value="1"/>
</dbReference>
<protein>
    <recommendedName>
        <fullName evidence="9">Peptidase S54 rhomboid domain-containing protein</fullName>
    </recommendedName>
</protein>
<feature type="transmembrane region" description="Helical" evidence="8">
    <location>
        <begin position="279"/>
        <end position="300"/>
    </location>
</feature>
<feature type="domain" description="Peptidase S54 rhomboid" evidence="9">
    <location>
        <begin position="214"/>
        <end position="350"/>
    </location>
</feature>
<evidence type="ECO:0000256" key="2">
    <source>
        <dbReference type="ARBA" id="ARBA00009045"/>
    </source>
</evidence>
<organism evidence="10 11">
    <name type="scientific">Frigoriglobus tundricola</name>
    <dbReference type="NCBI Taxonomy" id="2774151"/>
    <lineage>
        <taxon>Bacteria</taxon>
        <taxon>Pseudomonadati</taxon>
        <taxon>Planctomycetota</taxon>
        <taxon>Planctomycetia</taxon>
        <taxon>Gemmatales</taxon>
        <taxon>Gemmataceae</taxon>
        <taxon>Frigoriglobus</taxon>
    </lineage>
</organism>
<evidence type="ECO:0000256" key="6">
    <source>
        <dbReference type="ARBA" id="ARBA00023136"/>
    </source>
</evidence>
<evidence type="ECO:0000313" key="10">
    <source>
        <dbReference type="EMBL" id="QJW96492.1"/>
    </source>
</evidence>
<dbReference type="InterPro" id="IPR022764">
    <property type="entry name" value="Peptidase_S54_rhomboid_dom"/>
</dbReference>
<feature type="transmembrane region" description="Helical" evidence="8">
    <location>
        <begin position="366"/>
        <end position="384"/>
    </location>
</feature>
<accession>A0A6M5YUA1</accession>
<feature type="transmembrane region" description="Helical" evidence="8">
    <location>
        <begin position="336"/>
        <end position="354"/>
    </location>
</feature>
<keyword evidence="4" id="KW-0378">Hydrolase</keyword>
<evidence type="ECO:0000256" key="8">
    <source>
        <dbReference type="SAM" id="Phobius"/>
    </source>
</evidence>
<keyword evidence="6 8" id="KW-0472">Membrane</keyword>
<evidence type="ECO:0000256" key="7">
    <source>
        <dbReference type="SAM" id="MobiDB-lite"/>
    </source>
</evidence>
<dbReference type="PANTHER" id="PTHR43731:SF14">
    <property type="entry name" value="PRESENILIN-ASSOCIATED RHOMBOID-LIKE PROTEIN, MITOCHONDRIAL"/>
    <property type="match status" value="1"/>
</dbReference>
<dbReference type="RefSeq" id="WP_171472061.1">
    <property type="nucleotide sequence ID" value="NZ_CP053452.2"/>
</dbReference>
<dbReference type="Proteomes" id="UP000503447">
    <property type="component" value="Chromosome"/>
</dbReference>
<feature type="region of interest" description="Disordered" evidence="7">
    <location>
        <begin position="21"/>
        <end position="41"/>
    </location>
</feature>
<dbReference type="Gene3D" id="1.20.1540.10">
    <property type="entry name" value="Rhomboid-like"/>
    <property type="match status" value="1"/>
</dbReference>
<evidence type="ECO:0000313" key="11">
    <source>
        <dbReference type="Proteomes" id="UP000503447"/>
    </source>
</evidence>
<feature type="transmembrane region" description="Helical" evidence="8">
    <location>
        <begin position="255"/>
        <end position="273"/>
    </location>
</feature>
<dbReference type="EMBL" id="CP053452">
    <property type="protein sequence ID" value="QJW96492.1"/>
    <property type="molecule type" value="Genomic_DNA"/>
</dbReference>
<keyword evidence="3 8" id="KW-0812">Transmembrane</keyword>
<proteinExistence type="inferred from homology"/>
<feature type="transmembrane region" description="Helical" evidence="8">
    <location>
        <begin position="161"/>
        <end position="182"/>
    </location>
</feature>
<dbReference type="GO" id="GO:0004252">
    <property type="term" value="F:serine-type endopeptidase activity"/>
    <property type="evidence" value="ECO:0007669"/>
    <property type="project" value="InterPro"/>
</dbReference>
<dbReference type="Pfam" id="PF01694">
    <property type="entry name" value="Rhomboid"/>
    <property type="match status" value="1"/>
</dbReference>
<evidence type="ECO:0000256" key="1">
    <source>
        <dbReference type="ARBA" id="ARBA00004141"/>
    </source>
</evidence>
<reference evidence="11" key="1">
    <citation type="submission" date="2020-05" db="EMBL/GenBank/DDBJ databases">
        <title>Frigoriglobus tundricola gen. nov., sp. nov., a psychrotolerant cellulolytic planctomycete of the family Gemmataceae with two divergent copies of 16S rRNA gene.</title>
        <authorList>
            <person name="Kulichevskaya I.S."/>
            <person name="Ivanova A.A."/>
            <person name="Naumoff D.G."/>
            <person name="Beletsky A.V."/>
            <person name="Rijpstra W.I.C."/>
            <person name="Sinninghe Damste J.S."/>
            <person name="Mardanov A.V."/>
            <person name="Ravin N.V."/>
            <person name="Dedysh S.N."/>
        </authorList>
    </citation>
    <scope>NUCLEOTIDE SEQUENCE [LARGE SCALE GENOMIC DNA]</scope>
    <source>
        <strain evidence="11">PL17</strain>
    </source>
</reference>
<feature type="transmembrane region" description="Helical" evidence="8">
    <location>
        <begin position="312"/>
        <end position="330"/>
    </location>
</feature>
<evidence type="ECO:0000259" key="9">
    <source>
        <dbReference type="Pfam" id="PF01694"/>
    </source>
</evidence>
<gene>
    <name evidence="10" type="ORF">FTUN_4049</name>
</gene>
<evidence type="ECO:0000256" key="5">
    <source>
        <dbReference type="ARBA" id="ARBA00022989"/>
    </source>
</evidence>
<keyword evidence="5 8" id="KW-1133">Transmembrane helix</keyword>
<dbReference type="InterPro" id="IPR050925">
    <property type="entry name" value="Rhomboid_protease_S54"/>
</dbReference>
<evidence type="ECO:0000256" key="4">
    <source>
        <dbReference type="ARBA" id="ARBA00022801"/>
    </source>
</evidence>
<dbReference type="GO" id="GO:0016020">
    <property type="term" value="C:membrane"/>
    <property type="evidence" value="ECO:0007669"/>
    <property type="project" value="UniProtKB-SubCell"/>
</dbReference>
<evidence type="ECO:0000256" key="3">
    <source>
        <dbReference type="ARBA" id="ARBA00022692"/>
    </source>
</evidence>
<dbReference type="AlphaFoldDB" id="A0A6M5YUA1"/>
<feature type="transmembrane region" description="Helical" evidence="8">
    <location>
        <begin position="219"/>
        <end position="243"/>
    </location>
</feature>